<dbReference type="GO" id="GO:0005794">
    <property type="term" value="C:Golgi apparatus"/>
    <property type="evidence" value="ECO:0007669"/>
    <property type="project" value="TreeGrafter"/>
</dbReference>
<feature type="transmembrane region" description="Helical" evidence="7">
    <location>
        <begin position="508"/>
        <end position="527"/>
    </location>
</feature>
<dbReference type="GeneID" id="39734457"/>
<dbReference type="EMBL" id="LN835297">
    <property type="protein sequence ID" value="CRH03013.1"/>
    <property type="molecule type" value="Genomic_DNA"/>
</dbReference>
<dbReference type="OrthoDB" id="340608at2759"/>
<evidence type="ECO:0000256" key="6">
    <source>
        <dbReference type="SAM" id="MobiDB-lite"/>
    </source>
</evidence>
<dbReference type="PANTHER" id="PTHR10926">
    <property type="entry name" value="CELL CYCLE CONTROL PROTEIN 50"/>
    <property type="match status" value="1"/>
</dbReference>
<dbReference type="GO" id="GO:0005783">
    <property type="term" value="C:endoplasmic reticulum"/>
    <property type="evidence" value="ECO:0007669"/>
    <property type="project" value="TreeGrafter"/>
</dbReference>
<evidence type="ECO:0000256" key="3">
    <source>
        <dbReference type="ARBA" id="ARBA00022692"/>
    </source>
</evidence>
<evidence type="ECO:0008006" key="10">
    <source>
        <dbReference type="Google" id="ProtNLM"/>
    </source>
</evidence>
<protein>
    <recommendedName>
        <fullName evidence="10">LEM3/CDC50 family protein</fullName>
    </recommendedName>
</protein>
<feature type="compositionally biased region" description="Basic and acidic residues" evidence="6">
    <location>
        <begin position="58"/>
        <end position="92"/>
    </location>
</feature>
<dbReference type="Proteomes" id="UP000220158">
    <property type="component" value="Chromosome 2"/>
</dbReference>
<keyword evidence="3 7" id="KW-0812">Transmembrane</keyword>
<evidence type="ECO:0000256" key="7">
    <source>
        <dbReference type="SAM" id="Phobius"/>
    </source>
</evidence>
<dbReference type="KEGG" id="prel:PRELSG_0203900"/>
<evidence type="ECO:0000256" key="2">
    <source>
        <dbReference type="ARBA" id="ARBA00009457"/>
    </source>
</evidence>
<accession>A0A1J1HGP9</accession>
<proteinExistence type="inferred from homology"/>
<reference evidence="8 9" key="1">
    <citation type="submission" date="2015-04" db="EMBL/GenBank/DDBJ databases">
        <authorList>
            <consortium name="Pathogen Informatics"/>
        </authorList>
    </citation>
    <scope>NUCLEOTIDE SEQUENCE [LARGE SCALE GENOMIC DNA]</scope>
    <source>
        <strain evidence="8 9">SGS1</strain>
    </source>
</reference>
<evidence type="ECO:0000256" key="4">
    <source>
        <dbReference type="ARBA" id="ARBA00022989"/>
    </source>
</evidence>
<evidence type="ECO:0000313" key="9">
    <source>
        <dbReference type="Proteomes" id="UP000220158"/>
    </source>
</evidence>
<name>A0A1J1HGP9_PLARL</name>
<dbReference type="VEuPathDB" id="PlasmoDB:PRELSG_0203900"/>
<evidence type="ECO:0000256" key="5">
    <source>
        <dbReference type="ARBA" id="ARBA00023136"/>
    </source>
</evidence>
<dbReference type="OMA" id="ESEMYIY"/>
<feature type="transmembrane region" description="Helical" evidence="7">
    <location>
        <begin position="240"/>
        <end position="267"/>
    </location>
</feature>
<evidence type="ECO:0000313" key="8">
    <source>
        <dbReference type="EMBL" id="CRH03013.1"/>
    </source>
</evidence>
<dbReference type="AlphaFoldDB" id="A0A1J1HGP9"/>
<comment type="subcellular location">
    <subcellularLocation>
        <location evidence="1">Membrane</location>
        <topology evidence="1">Multi-pass membrane protein</topology>
    </subcellularLocation>
</comment>
<gene>
    <name evidence="8" type="ORF">PRELSG_0203900</name>
</gene>
<evidence type="ECO:0000256" key="1">
    <source>
        <dbReference type="ARBA" id="ARBA00004141"/>
    </source>
</evidence>
<comment type="similarity">
    <text evidence="2">Belongs to the CDC50/LEM3 family.</text>
</comment>
<organism evidence="8 9">
    <name type="scientific">Plasmodium relictum</name>
    <dbReference type="NCBI Taxonomy" id="85471"/>
    <lineage>
        <taxon>Eukaryota</taxon>
        <taxon>Sar</taxon>
        <taxon>Alveolata</taxon>
        <taxon>Apicomplexa</taxon>
        <taxon>Aconoidasida</taxon>
        <taxon>Haemosporida</taxon>
        <taxon>Plasmodiidae</taxon>
        <taxon>Plasmodium</taxon>
        <taxon>Plasmodium (Haemamoeba)</taxon>
    </lineage>
</organism>
<keyword evidence="9" id="KW-1185">Reference proteome</keyword>
<feature type="region of interest" description="Disordered" evidence="6">
    <location>
        <begin position="186"/>
        <end position="214"/>
    </location>
</feature>
<keyword evidence="5 7" id="KW-0472">Membrane</keyword>
<sequence length="539" mass="63998">MNDSNDIKKKENKIKAINVFRDEEDVKKNVEAKIRKGKSKKRGESYETKKHTQKKGTYKKELQKNDGIERESIKLTEKKNDNEKKDKNNEMKKNIIQINNSTITTKKKTDEEKDIFENKDTQKSYELKLLGYNKDVIDSGNNINYFQDKKKNSNDMNNYLKYTNNITNKEETIKKNKKNILTKYKMKRLQDGDEEREQEEEQQQRKKKKENKNNFDIKERKKNSIIEKFKQQELKSWQHYWTPLCLTITYLCISIIFIIVGLTFIILSTTRKECKIPYNQYKNDSLILEINENSCSGPKRPFRKNSYIYYELHNFHQNHKKYLISKSHNQLMGKIYTKASDVSQCSPITENKEGKVLHPCGLVARSVFNDTFSIYADNYLKQIIELDESKKAITWYSDYNKFKNPSESEMYIYREQVDFWLMDKKYLTNLNMNEENGYGVENSHFIVWMKTAALSKFRKKYAKIKSEVELPIYVNIKNNFPVNEFNGKKYFIIAEDSVFINEKVQSIGILYLLIGLISLFIAICLMYNQLKHPRIIGQI</sequence>
<keyword evidence="4 7" id="KW-1133">Transmembrane helix</keyword>
<dbReference type="InterPro" id="IPR005045">
    <property type="entry name" value="CDC50/LEM3_fam"/>
</dbReference>
<dbReference type="RefSeq" id="XP_028535500.1">
    <property type="nucleotide sequence ID" value="XM_028679819.1"/>
</dbReference>
<dbReference type="Pfam" id="PF03381">
    <property type="entry name" value="CDC50"/>
    <property type="match status" value="1"/>
</dbReference>
<feature type="region of interest" description="Disordered" evidence="6">
    <location>
        <begin position="31"/>
        <end position="92"/>
    </location>
</feature>
<feature type="compositionally biased region" description="Acidic residues" evidence="6">
    <location>
        <begin position="192"/>
        <end position="201"/>
    </location>
</feature>
<dbReference type="GO" id="GO:0005886">
    <property type="term" value="C:plasma membrane"/>
    <property type="evidence" value="ECO:0007669"/>
    <property type="project" value="TreeGrafter"/>
</dbReference>
<dbReference type="PANTHER" id="PTHR10926:SF0">
    <property type="entry name" value="CDC50, ISOFORM A"/>
    <property type="match status" value="1"/>
</dbReference>